<dbReference type="OrthoDB" id="2883109at2"/>
<keyword evidence="3" id="KW-1185">Reference proteome</keyword>
<organism evidence="2 3">
    <name type="scientific">Paenibacillus terrae</name>
    <dbReference type="NCBI Taxonomy" id="159743"/>
    <lineage>
        <taxon>Bacteria</taxon>
        <taxon>Bacillati</taxon>
        <taxon>Bacillota</taxon>
        <taxon>Bacilli</taxon>
        <taxon>Bacillales</taxon>
        <taxon>Paenibacillaceae</taxon>
        <taxon>Paenibacillus</taxon>
    </lineage>
</organism>
<keyword evidence="1" id="KW-0472">Membrane</keyword>
<keyword evidence="1" id="KW-1133">Transmembrane helix</keyword>
<sequence>MNEILVPIDITQEEKSVLAIFSLRQFFLVVPVGFLMIAFIMWGNIPFIAGLTDFIVRLVLFLFVTGFAVLLAFFKLDKYEMYLSDFIKVSWQFARSQKTYLSW</sequence>
<dbReference type="RefSeq" id="WP_044649058.1">
    <property type="nucleotide sequence ID" value="NZ_JTHP01000103.1"/>
</dbReference>
<dbReference type="Proteomes" id="UP000032534">
    <property type="component" value="Unassembled WGS sequence"/>
</dbReference>
<dbReference type="PATRIC" id="fig|159743.3.peg.6057"/>
<evidence type="ECO:0000313" key="3">
    <source>
        <dbReference type="Proteomes" id="UP000032534"/>
    </source>
</evidence>
<accession>A0A0D7WXZ6</accession>
<keyword evidence="1" id="KW-0812">Transmembrane</keyword>
<protein>
    <recommendedName>
        <fullName evidence="4">PrgI family protein</fullName>
    </recommendedName>
</protein>
<dbReference type="AlphaFoldDB" id="A0A0D7WXZ6"/>
<reference evidence="2 3" key="1">
    <citation type="submission" date="2014-11" db="EMBL/GenBank/DDBJ databases">
        <title>Draft Genome Sequences of Paenibacillus polymyxa NRRL B-30509 and Paenibacillus terrae NRRL B-30644, Strains from a Poultry Environment that Produce Tridecaptin A and Paenicidins.</title>
        <authorList>
            <person name="van Belkum M.J."/>
            <person name="Lohans C.T."/>
            <person name="Vederas J.C."/>
        </authorList>
    </citation>
    <scope>NUCLEOTIDE SEQUENCE [LARGE SCALE GENOMIC DNA]</scope>
    <source>
        <strain evidence="2 3">NRRL B-30644</strain>
    </source>
</reference>
<evidence type="ECO:0000256" key="1">
    <source>
        <dbReference type="SAM" id="Phobius"/>
    </source>
</evidence>
<name>A0A0D7WXZ6_9BACL</name>
<evidence type="ECO:0000313" key="2">
    <source>
        <dbReference type="EMBL" id="KJD42617.1"/>
    </source>
</evidence>
<feature type="transmembrane region" description="Helical" evidence="1">
    <location>
        <begin position="26"/>
        <end position="48"/>
    </location>
</feature>
<dbReference type="Pfam" id="PF12666">
    <property type="entry name" value="PrgI"/>
    <property type="match status" value="1"/>
</dbReference>
<proteinExistence type="predicted"/>
<dbReference type="EMBL" id="JTHP01000103">
    <property type="protein sequence ID" value="KJD42617.1"/>
    <property type="molecule type" value="Genomic_DNA"/>
</dbReference>
<feature type="transmembrane region" description="Helical" evidence="1">
    <location>
        <begin position="54"/>
        <end position="74"/>
    </location>
</feature>
<comment type="caution">
    <text evidence="2">The sequence shown here is derived from an EMBL/GenBank/DDBJ whole genome shotgun (WGS) entry which is preliminary data.</text>
</comment>
<evidence type="ECO:0008006" key="4">
    <source>
        <dbReference type="Google" id="ProtNLM"/>
    </source>
</evidence>
<gene>
    <name evidence="2" type="ORF">QD47_27190</name>
</gene>
<dbReference type="InterPro" id="IPR024414">
    <property type="entry name" value="Uncharacterised_PrgI"/>
</dbReference>